<feature type="transmembrane region" description="Helical" evidence="7">
    <location>
        <begin position="380"/>
        <end position="404"/>
    </location>
</feature>
<evidence type="ECO:0000256" key="2">
    <source>
        <dbReference type="ARBA" id="ARBA00007430"/>
    </source>
</evidence>
<keyword evidence="3" id="KW-1003">Cell membrane</keyword>
<evidence type="ECO:0000256" key="5">
    <source>
        <dbReference type="ARBA" id="ARBA00022989"/>
    </source>
</evidence>
<dbReference type="CDD" id="cd13127">
    <property type="entry name" value="MATE_tuaB_like"/>
    <property type="match status" value="1"/>
</dbReference>
<feature type="transmembrane region" description="Helical" evidence="7">
    <location>
        <begin position="142"/>
        <end position="162"/>
    </location>
</feature>
<evidence type="ECO:0000256" key="4">
    <source>
        <dbReference type="ARBA" id="ARBA00022692"/>
    </source>
</evidence>
<dbReference type="GO" id="GO:0005886">
    <property type="term" value="C:plasma membrane"/>
    <property type="evidence" value="ECO:0007669"/>
    <property type="project" value="UniProtKB-SubCell"/>
</dbReference>
<feature type="transmembrane region" description="Helical" evidence="7">
    <location>
        <begin position="416"/>
        <end position="434"/>
    </location>
</feature>
<protein>
    <submittedName>
        <fullName evidence="8">Lipopolysaccharide biosynthesis protein</fullName>
    </submittedName>
</protein>
<sequence length="473" mass="53169">MSEQELKKNIFINFAAKYSNTLVQLVLTSILARILQPNEFGVVALVSVFITFFNLIGDMGIGPAIIQKKELEERDHINIFNFTLVCGFFLAVIFALSGNLFVAFFNNPAYLNVTRLLSLAVFFSIAAIVPQNLLYKFNEFKSLGVITIVTNLITGIIAIVLARIGFSYYSLIIQIILMSFIKLILMMKKSGVKLKLQWGMDSIKSIKSYSGFQFAFNFVNYFSRNFDSILISKTMGSSALGYYDKAYKLMLYPLQSITFVITPVLHPALSKYQDNTDYILDAFKKLINLLSIIGGFFTVFCFYGAENIIVLLFGDKWIGSVPTFQILSISLVFQMVSSSTGAIFQATNNFKYLFISGLISSALNIIAMVVGGIFGRIEDVAIGIVIAFSINFFQTFYILARFVFNKPLHSLLSPMKYTIIICLIMIIFLFFIPIKLDSILQNTIVQLFVAGASFILGLLVTKQFKVIKKLFVR</sequence>
<keyword evidence="9" id="KW-1185">Reference proteome</keyword>
<gene>
    <name evidence="8" type="ORF">G5B47_14210</name>
</gene>
<feature type="transmembrane region" description="Helical" evidence="7">
    <location>
        <begin position="12"/>
        <end position="34"/>
    </location>
</feature>
<dbReference type="EMBL" id="JAAKGU010000006">
    <property type="protein sequence ID" value="NGM83572.1"/>
    <property type="molecule type" value="Genomic_DNA"/>
</dbReference>
<organism evidence="8 9">
    <name type="scientific">Paenibacillus apii</name>
    <dbReference type="NCBI Taxonomy" id="1850370"/>
    <lineage>
        <taxon>Bacteria</taxon>
        <taxon>Bacillati</taxon>
        <taxon>Bacillota</taxon>
        <taxon>Bacilli</taxon>
        <taxon>Bacillales</taxon>
        <taxon>Paenibacillaceae</taxon>
        <taxon>Paenibacillus</taxon>
    </lineage>
</organism>
<accession>A0A6M1PML9</accession>
<comment type="subcellular location">
    <subcellularLocation>
        <location evidence="1">Cell membrane</location>
        <topology evidence="1">Multi-pass membrane protein</topology>
    </subcellularLocation>
</comment>
<proteinExistence type="inferred from homology"/>
<evidence type="ECO:0000313" key="8">
    <source>
        <dbReference type="EMBL" id="NGM83572.1"/>
    </source>
</evidence>
<evidence type="ECO:0000256" key="7">
    <source>
        <dbReference type="SAM" id="Phobius"/>
    </source>
</evidence>
<feature type="transmembrane region" description="Helical" evidence="7">
    <location>
        <begin position="116"/>
        <end position="135"/>
    </location>
</feature>
<dbReference type="PANTHER" id="PTHR30250">
    <property type="entry name" value="PST FAMILY PREDICTED COLANIC ACID TRANSPORTER"/>
    <property type="match status" value="1"/>
</dbReference>
<keyword evidence="5 7" id="KW-1133">Transmembrane helix</keyword>
<evidence type="ECO:0000256" key="3">
    <source>
        <dbReference type="ARBA" id="ARBA00022475"/>
    </source>
</evidence>
<dbReference type="InterPro" id="IPR050833">
    <property type="entry name" value="Poly_Biosynth_Transport"/>
</dbReference>
<reference evidence="8 9" key="1">
    <citation type="submission" date="2020-02" db="EMBL/GenBank/DDBJ databases">
        <authorList>
            <person name="Gao J."/>
            <person name="Sun J."/>
        </authorList>
    </citation>
    <scope>NUCLEOTIDE SEQUENCE [LARGE SCALE GENOMIC DNA]</scope>
    <source>
        <strain evidence="8 9">7124</strain>
    </source>
</reference>
<feature type="transmembrane region" description="Helical" evidence="7">
    <location>
        <begin position="440"/>
        <end position="460"/>
    </location>
</feature>
<dbReference type="Pfam" id="PF13440">
    <property type="entry name" value="Polysacc_synt_3"/>
    <property type="match status" value="1"/>
</dbReference>
<evidence type="ECO:0000313" key="9">
    <source>
        <dbReference type="Proteomes" id="UP000480151"/>
    </source>
</evidence>
<feature type="transmembrane region" description="Helical" evidence="7">
    <location>
        <begin position="325"/>
        <end position="345"/>
    </location>
</feature>
<evidence type="ECO:0000256" key="1">
    <source>
        <dbReference type="ARBA" id="ARBA00004651"/>
    </source>
</evidence>
<dbReference type="PANTHER" id="PTHR30250:SF10">
    <property type="entry name" value="LIPOPOLYSACCHARIDE BIOSYNTHESIS PROTEIN WZXC"/>
    <property type="match status" value="1"/>
</dbReference>
<evidence type="ECO:0000256" key="6">
    <source>
        <dbReference type="ARBA" id="ARBA00023136"/>
    </source>
</evidence>
<comment type="caution">
    <text evidence="8">The sequence shown here is derived from an EMBL/GenBank/DDBJ whole genome shotgun (WGS) entry which is preliminary data.</text>
</comment>
<keyword evidence="4 7" id="KW-0812">Transmembrane</keyword>
<name>A0A6M1PML9_9BACL</name>
<feature type="transmembrane region" description="Helical" evidence="7">
    <location>
        <begin position="352"/>
        <end position="374"/>
    </location>
</feature>
<feature type="transmembrane region" description="Helical" evidence="7">
    <location>
        <begin position="168"/>
        <end position="185"/>
    </location>
</feature>
<feature type="transmembrane region" description="Helical" evidence="7">
    <location>
        <begin position="78"/>
        <end position="104"/>
    </location>
</feature>
<dbReference type="Proteomes" id="UP000480151">
    <property type="component" value="Unassembled WGS sequence"/>
</dbReference>
<feature type="transmembrane region" description="Helical" evidence="7">
    <location>
        <begin position="286"/>
        <end position="305"/>
    </location>
</feature>
<feature type="transmembrane region" description="Helical" evidence="7">
    <location>
        <begin position="40"/>
        <end position="66"/>
    </location>
</feature>
<dbReference type="AlphaFoldDB" id="A0A6M1PML9"/>
<dbReference type="RefSeq" id="WP_165099239.1">
    <property type="nucleotide sequence ID" value="NZ_JAAKGU010000006.1"/>
</dbReference>
<keyword evidence="6 7" id="KW-0472">Membrane</keyword>
<comment type="similarity">
    <text evidence="2">Belongs to the polysaccharide synthase family.</text>
</comment>